<dbReference type="InterPro" id="IPR003812">
    <property type="entry name" value="Fido"/>
</dbReference>
<dbReference type="EC" id="2.7.7.108" evidence="5"/>
<comment type="catalytic activity">
    <reaction evidence="7">
        <text>L-tyrosyl-[protein] + ATP = O-(5'-adenylyl)-L-tyrosyl-[protein] + diphosphate</text>
        <dbReference type="Rhea" id="RHEA:54288"/>
        <dbReference type="Rhea" id="RHEA-COMP:10136"/>
        <dbReference type="Rhea" id="RHEA-COMP:13846"/>
        <dbReference type="ChEBI" id="CHEBI:30616"/>
        <dbReference type="ChEBI" id="CHEBI:33019"/>
        <dbReference type="ChEBI" id="CHEBI:46858"/>
        <dbReference type="ChEBI" id="CHEBI:83624"/>
        <dbReference type="EC" id="2.7.7.108"/>
    </reaction>
</comment>
<dbReference type="AlphaFoldDB" id="A0A212JIN4"/>
<comment type="catalytic activity">
    <reaction evidence="6">
        <text>L-threonyl-[protein] + ATP = 3-O-(5'-adenylyl)-L-threonyl-[protein] + diphosphate</text>
        <dbReference type="Rhea" id="RHEA:54292"/>
        <dbReference type="Rhea" id="RHEA-COMP:11060"/>
        <dbReference type="Rhea" id="RHEA-COMP:13847"/>
        <dbReference type="ChEBI" id="CHEBI:30013"/>
        <dbReference type="ChEBI" id="CHEBI:30616"/>
        <dbReference type="ChEBI" id="CHEBI:33019"/>
        <dbReference type="ChEBI" id="CHEBI:138113"/>
        <dbReference type="EC" id="2.7.7.108"/>
    </reaction>
</comment>
<keyword evidence="3" id="KW-0547">Nucleotide-binding</keyword>
<evidence type="ECO:0000256" key="3">
    <source>
        <dbReference type="ARBA" id="ARBA00022741"/>
    </source>
</evidence>
<evidence type="ECO:0000256" key="6">
    <source>
        <dbReference type="ARBA" id="ARBA00047939"/>
    </source>
</evidence>
<accession>A0A212JIN4</accession>
<dbReference type="GO" id="GO:0070733">
    <property type="term" value="F:AMPylase activity"/>
    <property type="evidence" value="ECO:0007669"/>
    <property type="project" value="UniProtKB-EC"/>
</dbReference>
<evidence type="ECO:0000256" key="1">
    <source>
        <dbReference type="ARBA" id="ARBA00022679"/>
    </source>
</evidence>
<dbReference type="InterPro" id="IPR036597">
    <property type="entry name" value="Fido-like_dom_sf"/>
</dbReference>
<dbReference type="PANTHER" id="PTHR39560">
    <property type="entry name" value="PROTEIN ADENYLYLTRANSFERASE FIC-RELATED"/>
    <property type="match status" value="1"/>
</dbReference>
<evidence type="ECO:0000256" key="5">
    <source>
        <dbReference type="ARBA" id="ARBA00034531"/>
    </source>
</evidence>
<evidence type="ECO:0000256" key="7">
    <source>
        <dbReference type="ARBA" id="ARBA00048696"/>
    </source>
</evidence>
<proteinExistence type="predicted"/>
<reference evidence="9" key="1">
    <citation type="submission" date="2016-04" db="EMBL/GenBank/DDBJ databases">
        <authorList>
            <person name="Evans L.H."/>
            <person name="Alamgir A."/>
            <person name="Owens N."/>
            <person name="Weber N.D."/>
            <person name="Virtaneva K."/>
            <person name="Barbian K."/>
            <person name="Babar A."/>
            <person name="Rosenke K."/>
        </authorList>
    </citation>
    <scope>NUCLEOTIDE SEQUENCE</scope>
    <source>
        <strain evidence="9">86</strain>
    </source>
</reference>
<gene>
    <name evidence="9" type="ORF">KL86CLO1_11142</name>
</gene>
<dbReference type="GO" id="GO:0051302">
    <property type="term" value="P:regulation of cell division"/>
    <property type="evidence" value="ECO:0007669"/>
    <property type="project" value="TreeGrafter"/>
</dbReference>
<dbReference type="EMBL" id="FLUN01000001">
    <property type="protein sequence ID" value="SBV99135.1"/>
    <property type="molecule type" value="Genomic_DNA"/>
</dbReference>
<evidence type="ECO:0000256" key="2">
    <source>
        <dbReference type="ARBA" id="ARBA00022695"/>
    </source>
</evidence>
<dbReference type="Pfam" id="PF02661">
    <property type="entry name" value="Fic"/>
    <property type="match status" value="1"/>
</dbReference>
<evidence type="ECO:0000256" key="4">
    <source>
        <dbReference type="ARBA" id="ARBA00022840"/>
    </source>
</evidence>
<dbReference type="GO" id="GO:0005524">
    <property type="term" value="F:ATP binding"/>
    <property type="evidence" value="ECO:0007669"/>
    <property type="project" value="UniProtKB-KW"/>
</dbReference>
<dbReference type="Gene3D" id="1.10.3290.10">
    <property type="entry name" value="Fido-like domain"/>
    <property type="match status" value="1"/>
</dbReference>
<organism evidence="9">
    <name type="scientific">uncultured Eubacteriales bacterium</name>
    <dbReference type="NCBI Taxonomy" id="172733"/>
    <lineage>
        <taxon>Bacteria</taxon>
        <taxon>Bacillati</taxon>
        <taxon>Bacillota</taxon>
        <taxon>Clostridia</taxon>
        <taxon>Eubacteriales</taxon>
        <taxon>environmental samples</taxon>
    </lineage>
</organism>
<keyword evidence="1" id="KW-0808">Transferase</keyword>
<name>A0A212JIN4_9FIRM</name>
<feature type="domain" description="Fido" evidence="8">
    <location>
        <begin position="55"/>
        <end position="196"/>
    </location>
</feature>
<sequence length="197" mass="23008">MSYSIDAQSSDCYPGTSILINKLDIQNQKQLEESETLVTTARSLQFELFPFVEELDFTYYRRLHRFVFESLYGWAGELRTVNLSKQHTRFCPVEDLETLAAACFSRLKQMDYFCNLPRDSFLEELVDFYISINYLHPFREGNGRVQRLYFRQLAARAGYKLNFAAIDSDEMMLATIHAASGIVDTMRRAFDRIIETK</sequence>
<keyword evidence="2" id="KW-0548">Nucleotidyltransferase</keyword>
<evidence type="ECO:0000259" key="8">
    <source>
        <dbReference type="PROSITE" id="PS51459"/>
    </source>
</evidence>
<dbReference type="PANTHER" id="PTHR39560:SF1">
    <property type="entry name" value="PROTEIN ADENYLYLTRANSFERASE FIC-RELATED"/>
    <property type="match status" value="1"/>
</dbReference>
<dbReference type="SUPFAM" id="SSF140931">
    <property type="entry name" value="Fic-like"/>
    <property type="match status" value="1"/>
</dbReference>
<protein>
    <recommendedName>
        <fullName evidence="5">protein adenylyltransferase</fullName>
        <ecNumber evidence="5">2.7.7.108</ecNumber>
    </recommendedName>
</protein>
<keyword evidence="4" id="KW-0067">ATP-binding</keyword>
<evidence type="ECO:0000313" key="9">
    <source>
        <dbReference type="EMBL" id="SBV99135.1"/>
    </source>
</evidence>
<dbReference type="PROSITE" id="PS51459">
    <property type="entry name" value="FIDO"/>
    <property type="match status" value="1"/>
</dbReference>